<name>A0A0C1MSV9_9RICK</name>
<accession>A0A0C1MSV9</accession>
<gene>
    <name evidence="1" type="ORF">NF27_EQ00040</name>
</gene>
<proteinExistence type="predicted"/>
<dbReference type="Proteomes" id="UP000031258">
    <property type="component" value="Unassembled WGS sequence"/>
</dbReference>
<dbReference type="OrthoDB" id="4829434at2"/>
<protein>
    <submittedName>
        <fullName evidence="1">Uncharacterized protein</fullName>
    </submittedName>
</protein>
<dbReference type="AlphaFoldDB" id="A0A0C1MSV9"/>
<organism evidence="1 2">
    <name type="scientific">Candidatus Jidaibacter acanthamoebae</name>
    <dbReference type="NCBI Taxonomy" id="86105"/>
    <lineage>
        <taxon>Bacteria</taxon>
        <taxon>Pseudomonadati</taxon>
        <taxon>Pseudomonadota</taxon>
        <taxon>Alphaproteobacteria</taxon>
        <taxon>Rickettsiales</taxon>
        <taxon>Candidatus Midichloriaceae</taxon>
        <taxon>Candidatus Jidaibacter</taxon>
    </lineage>
</organism>
<evidence type="ECO:0000313" key="1">
    <source>
        <dbReference type="EMBL" id="KIE05167.1"/>
    </source>
</evidence>
<sequence>MRKKVTTHIKKSNRSNNIITYEIEKGQEEKIYRVNEEIATLLTIDFSMANSNLKNSFKEALSELNAFTQDKIRLPQKIGLSEEENTKFDLYRLEYISQALNILIKYFGEGKSLFKSGYKPISISIDEGIYLNYSRTILYNITKTIDSLSGRCRGEYEFLLASGSRWKALEALGGLMVPKSGQDFILNLFEYDKLTEEIKASLYAEIKFSDRIIEAAIPDIINNDLPKLRKVINNIYLLTKQGKSICLKEVTSVELPAIKALTLRITDTFTLMKLLQHCLSHFQEIQKKTLVNAMKLPSFSLSSMNKSQIKESSIDNNDTYINLSTKQGLHAALRRLQKIGELLTNKNLSSQLKQLDPLTDWDAFINIRNSITHQYKEDLKARINNKLLKDSEFFESILTIEMEELYIRIINLIVIRAQQFPKCSPFNPMEFWNNLYHYKNNNLNQYDTSISKEDRNIFLKTLLDTNAPFEIRKEWINIFINISAGRYTKEPNRIYLKYLLISRNNEPLYLQCKQIAEKVINLIRENTSKTKIKKTKIDDSKEAIVKRKEIKREKKEHDRISKLQGLDVIRKLSLELMWSSEKSLLSREQHIDSAVEAITNIKEFIEQNDFIATNFHYEDFNAWVEALGQENIELFIEKYYILLRLNPELSDAIEYNAGQLLKFLEQIKDYPEVKCYEYLFKRFDLLRRTRNYIEHGNFLQDNPPRVPDKYPLTHTRQYEIGMIMLVLIFELLPALKLIKEQVAINSQVPEETLHLINNDEPTPTLHIQDKDQSPLHMAQSTLNLQSQYLKIFEYNVIHNGTLEQKVDNSFFLVGGLNKLAPKIFYNVAKLINIITPLSQSIRRGIEQHPPFNIKKEDDYFSYLSSELMTRIIMYLPESNSFHHVNIESLLENLKEVRIPNRNHVNELLKSKPAFENGM</sequence>
<dbReference type="EMBL" id="JSWE01000116">
    <property type="protein sequence ID" value="KIE05167.1"/>
    <property type="molecule type" value="Genomic_DNA"/>
</dbReference>
<evidence type="ECO:0000313" key="2">
    <source>
        <dbReference type="Proteomes" id="UP000031258"/>
    </source>
</evidence>
<comment type="caution">
    <text evidence="1">The sequence shown here is derived from an EMBL/GenBank/DDBJ whole genome shotgun (WGS) entry which is preliminary data.</text>
</comment>
<dbReference type="RefSeq" id="WP_039456795.1">
    <property type="nucleotide sequence ID" value="NZ_JSWE01000116.1"/>
</dbReference>
<reference evidence="1 2" key="1">
    <citation type="submission" date="2014-11" db="EMBL/GenBank/DDBJ databases">
        <title>A Rickettsiales Symbiont of Amoebae With Ancient Features.</title>
        <authorList>
            <person name="Schulz F."/>
            <person name="Martijn J."/>
            <person name="Wascher F."/>
            <person name="Kostanjsek R."/>
            <person name="Ettema T.J."/>
            <person name="Horn M."/>
        </authorList>
    </citation>
    <scope>NUCLEOTIDE SEQUENCE [LARGE SCALE GENOMIC DNA]</scope>
    <source>
        <strain evidence="1 2">UWC36</strain>
    </source>
</reference>
<keyword evidence="2" id="KW-1185">Reference proteome</keyword>